<keyword evidence="4 5" id="KW-0143">Chaperone</keyword>
<dbReference type="InterPro" id="IPR004029">
    <property type="entry name" value="UreE_N"/>
</dbReference>
<evidence type="ECO:0000256" key="5">
    <source>
        <dbReference type="HAMAP-Rule" id="MF_00822"/>
    </source>
</evidence>
<evidence type="ECO:0000256" key="4">
    <source>
        <dbReference type="ARBA" id="ARBA00023186"/>
    </source>
</evidence>
<organism evidence="8 9">
    <name type="scientific">Labrys monachus</name>
    <dbReference type="NCBI Taxonomy" id="217067"/>
    <lineage>
        <taxon>Bacteria</taxon>
        <taxon>Pseudomonadati</taxon>
        <taxon>Pseudomonadota</taxon>
        <taxon>Alphaproteobacteria</taxon>
        <taxon>Hyphomicrobiales</taxon>
        <taxon>Xanthobacteraceae</taxon>
        <taxon>Labrys</taxon>
    </lineage>
</organism>
<comment type="subcellular location">
    <subcellularLocation>
        <location evidence="1 5">Cytoplasm</location>
    </subcellularLocation>
</comment>
<feature type="compositionally biased region" description="Basic and acidic residues" evidence="6">
    <location>
        <begin position="141"/>
        <end position="150"/>
    </location>
</feature>
<feature type="compositionally biased region" description="Basic and acidic residues" evidence="6">
    <location>
        <begin position="162"/>
        <end position="196"/>
    </location>
</feature>
<dbReference type="CDD" id="cd00571">
    <property type="entry name" value="UreE"/>
    <property type="match status" value="1"/>
</dbReference>
<keyword evidence="3 5" id="KW-0533">Nickel</keyword>
<comment type="similarity">
    <text evidence="5">Belongs to the UreE family.</text>
</comment>
<evidence type="ECO:0000256" key="6">
    <source>
        <dbReference type="SAM" id="MobiDB-lite"/>
    </source>
</evidence>
<dbReference type="InterPro" id="IPR007864">
    <property type="entry name" value="UreE_C_dom"/>
</dbReference>
<dbReference type="EMBL" id="JAUSVK010000001">
    <property type="protein sequence ID" value="MDQ0396258.1"/>
    <property type="molecule type" value="Genomic_DNA"/>
</dbReference>
<feature type="domain" description="UreE urease accessory N-terminal" evidence="7">
    <location>
        <begin position="1"/>
        <end position="68"/>
    </location>
</feature>
<reference evidence="8 9" key="1">
    <citation type="submission" date="2023-07" db="EMBL/GenBank/DDBJ databases">
        <title>Genomic Encyclopedia of Type Strains, Phase IV (KMG-IV): sequencing the most valuable type-strain genomes for metagenomic binning, comparative biology and taxonomic classification.</title>
        <authorList>
            <person name="Goeker M."/>
        </authorList>
    </citation>
    <scope>NUCLEOTIDE SEQUENCE [LARGE SCALE GENOMIC DNA]</scope>
    <source>
        <strain evidence="8 9">DSM 5896</strain>
    </source>
</reference>
<dbReference type="Pfam" id="PF05194">
    <property type="entry name" value="UreE_C"/>
    <property type="match status" value="1"/>
</dbReference>
<keyword evidence="2 5" id="KW-0963">Cytoplasm</keyword>
<evidence type="ECO:0000256" key="1">
    <source>
        <dbReference type="ARBA" id="ARBA00004496"/>
    </source>
</evidence>
<evidence type="ECO:0000256" key="2">
    <source>
        <dbReference type="ARBA" id="ARBA00022490"/>
    </source>
</evidence>
<proteinExistence type="inferred from homology"/>
<gene>
    <name evidence="5" type="primary">ureE</name>
    <name evidence="8" type="ORF">J3R73_006050</name>
</gene>
<dbReference type="SUPFAM" id="SSF69287">
    <property type="entry name" value="Urease metallochaperone UreE, N-terminal domain"/>
    <property type="match status" value="1"/>
</dbReference>
<evidence type="ECO:0000259" key="7">
    <source>
        <dbReference type="SMART" id="SM00988"/>
    </source>
</evidence>
<sequence length="206" mass="22908">MLHVHAFVPAPEVAPDAVVDSVVLTFEDRRRRRGVITTVGGLEALVDLAEAPALAHGDAYRLEDGRLIEIVAEAEPLLEVKGRDPLHQMRLAWHLGNRHLETEIGPKWLRIRQDHVIADMLKGLGARVVAIEGPFQPEGGAYHHEPQGHHGHDHGHHGHDHHGHDHHDHHGHADHGHDDHTHDENCGHDHGHDHPHGHGHGKHSHD</sequence>
<feature type="compositionally biased region" description="Basic residues" evidence="6">
    <location>
        <begin position="197"/>
        <end position="206"/>
    </location>
</feature>
<protein>
    <recommendedName>
        <fullName evidence="5">Urease accessory protein UreE</fullName>
    </recommendedName>
</protein>
<comment type="function">
    <text evidence="5">Involved in urease metallocenter assembly. Binds nickel. Probably functions as a nickel donor during metallocenter assembly.</text>
</comment>
<feature type="region of interest" description="Disordered" evidence="6">
    <location>
        <begin position="135"/>
        <end position="206"/>
    </location>
</feature>
<dbReference type="Gene3D" id="2.60.260.20">
    <property type="entry name" value="Urease metallochaperone UreE, N-terminal domain"/>
    <property type="match status" value="1"/>
</dbReference>
<dbReference type="Pfam" id="PF02814">
    <property type="entry name" value="UreE_N"/>
    <property type="match status" value="1"/>
</dbReference>
<dbReference type="InterPro" id="IPR012406">
    <property type="entry name" value="UreE"/>
</dbReference>
<keyword evidence="9" id="KW-1185">Reference proteome</keyword>
<dbReference type="InterPro" id="IPR036118">
    <property type="entry name" value="UreE_N_sf"/>
</dbReference>
<feature type="compositionally biased region" description="Basic residues" evidence="6">
    <location>
        <begin position="151"/>
        <end position="161"/>
    </location>
</feature>
<evidence type="ECO:0000313" key="9">
    <source>
        <dbReference type="Proteomes" id="UP001237448"/>
    </source>
</evidence>
<evidence type="ECO:0000313" key="8">
    <source>
        <dbReference type="EMBL" id="MDQ0396258.1"/>
    </source>
</evidence>
<dbReference type="Proteomes" id="UP001237448">
    <property type="component" value="Unassembled WGS sequence"/>
</dbReference>
<accession>A0ABU0FQC6</accession>
<dbReference type="SUPFAM" id="SSF69737">
    <property type="entry name" value="Urease metallochaperone UreE, C-terminal domain"/>
    <property type="match status" value="1"/>
</dbReference>
<comment type="caution">
    <text evidence="8">The sequence shown here is derived from an EMBL/GenBank/DDBJ whole genome shotgun (WGS) entry which is preliminary data.</text>
</comment>
<dbReference type="RefSeq" id="WP_307436254.1">
    <property type="nucleotide sequence ID" value="NZ_JAUSVK010000001.1"/>
</dbReference>
<evidence type="ECO:0000256" key="3">
    <source>
        <dbReference type="ARBA" id="ARBA00022596"/>
    </source>
</evidence>
<name>A0ABU0FQC6_9HYPH</name>
<dbReference type="SMART" id="SM00988">
    <property type="entry name" value="UreE_N"/>
    <property type="match status" value="1"/>
</dbReference>
<dbReference type="Gene3D" id="3.30.70.790">
    <property type="entry name" value="UreE, C-terminal domain"/>
    <property type="match status" value="1"/>
</dbReference>
<dbReference type="HAMAP" id="MF_00822">
    <property type="entry name" value="UreE"/>
    <property type="match status" value="1"/>
</dbReference>